<dbReference type="Gene3D" id="3.40.50.10810">
    <property type="entry name" value="Tandem AAA-ATPase domain"/>
    <property type="match status" value="1"/>
</dbReference>
<dbReference type="EMBL" id="CP132938">
    <property type="protein sequence ID" value="XCB20546.1"/>
    <property type="molecule type" value="Genomic_DNA"/>
</dbReference>
<dbReference type="PANTHER" id="PTHR10799">
    <property type="entry name" value="SNF2/RAD54 HELICASE FAMILY"/>
    <property type="match status" value="1"/>
</dbReference>
<proteinExistence type="predicted"/>
<dbReference type="Pfam" id="PF00176">
    <property type="entry name" value="SNF2-rel_dom"/>
    <property type="match status" value="1"/>
</dbReference>
<organism evidence="2">
    <name type="scientific">Tunturiibacter gelidiferens</name>
    <dbReference type="NCBI Taxonomy" id="3069689"/>
    <lineage>
        <taxon>Bacteria</taxon>
        <taxon>Pseudomonadati</taxon>
        <taxon>Acidobacteriota</taxon>
        <taxon>Terriglobia</taxon>
        <taxon>Terriglobales</taxon>
        <taxon>Acidobacteriaceae</taxon>
        <taxon>Tunturiibacter</taxon>
    </lineage>
</organism>
<protein>
    <submittedName>
        <fullName evidence="2">SNF2-related protein</fullName>
    </submittedName>
</protein>
<dbReference type="KEGG" id="tgi:RBB81_13170"/>
<dbReference type="PROSITE" id="PS51192">
    <property type="entry name" value="HELICASE_ATP_BIND_1"/>
    <property type="match status" value="1"/>
</dbReference>
<accession>A0AAU7YW21</accession>
<dbReference type="InterPro" id="IPR027417">
    <property type="entry name" value="P-loop_NTPase"/>
</dbReference>
<dbReference type="GO" id="GO:0004386">
    <property type="term" value="F:helicase activity"/>
    <property type="evidence" value="ECO:0007669"/>
    <property type="project" value="UniProtKB-KW"/>
</dbReference>
<reference evidence="2" key="1">
    <citation type="submission" date="2023-08" db="EMBL/GenBank/DDBJ databases">
        <authorList>
            <person name="Messyasz A."/>
            <person name="Mannisto M.K."/>
            <person name="Kerkhof L.J."/>
            <person name="Haggblom M."/>
        </authorList>
    </citation>
    <scope>NUCLEOTIDE SEQUENCE</scope>
    <source>
        <strain evidence="2">M8UP39</strain>
    </source>
</reference>
<dbReference type="InterPro" id="IPR014001">
    <property type="entry name" value="Helicase_ATP-bd"/>
</dbReference>
<feature type="domain" description="Helicase ATP-binding" evidence="1">
    <location>
        <begin position="125"/>
        <end position="306"/>
    </location>
</feature>
<dbReference type="GO" id="GO:0005524">
    <property type="term" value="F:ATP binding"/>
    <property type="evidence" value="ECO:0007669"/>
    <property type="project" value="UniProtKB-KW"/>
</dbReference>
<dbReference type="InterPro" id="IPR057342">
    <property type="entry name" value="DEXDc_RapA"/>
</dbReference>
<dbReference type="CDD" id="cd18011">
    <property type="entry name" value="DEXDc_RapA"/>
    <property type="match status" value="1"/>
</dbReference>
<sequence>MAIKTAGLRPGAVVKVRSRRYLVENVEPPTDARWEQTLAELSCLEDDAQGEHLSVLWEREVDAQVLPQPDWGHLARKGFDAPHIFSAYLHALRWNLVTSTNPRLFQSPHRAGIQIMSYQLEPLKKALQMPRVNLFIADDVGLGKTIEAGLILREMIMRQKVKRILIACPASLVTQWQSEMEARFGLSFVIFDRDYLFNCRRERGYAINPWTTHSQFIVSHSLLRDEQYASPLRDWLKQHPSGSMLVLDEAHHAAPATSSVYAVDSQFTRGMRELTPLFEHRLFLSATPHNGHSNSFSALLAMLDPQRFIRGEQIKDPRLLDQVMVRRLKDELRELVPDLGLPKRDVVQHDISGLPEDAPDLALMRLLTQYRALRDKRLEGSRRSQQTAANLVITTLQKRLFSSIEAFNSTLRVHRKSMEKLAVEAESEVTAALLHA</sequence>
<evidence type="ECO:0000313" key="2">
    <source>
        <dbReference type="EMBL" id="XCB20546.1"/>
    </source>
</evidence>
<evidence type="ECO:0000259" key="1">
    <source>
        <dbReference type="PROSITE" id="PS51192"/>
    </source>
</evidence>
<gene>
    <name evidence="2" type="ORF">RBB81_13170</name>
</gene>
<name>A0AAU7YW21_9BACT</name>
<reference evidence="2" key="2">
    <citation type="journal article" date="2024" name="Environ. Microbiol.">
        <title>Genome analysis and description of Tunturibacter gen. nov. expands the diversity of Terriglobia in tundra soils.</title>
        <authorList>
            <person name="Messyasz A."/>
            <person name="Mannisto M.K."/>
            <person name="Kerkhof L.J."/>
            <person name="Haggblom M.M."/>
        </authorList>
    </citation>
    <scope>NUCLEOTIDE SEQUENCE</scope>
    <source>
        <strain evidence="2">M8UP39</strain>
    </source>
</reference>
<dbReference type="RefSeq" id="WP_353070966.1">
    <property type="nucleotide sequence ID" value="NZ_CP132938.1"/>
</dbReference>
<dbReference type="InterPro" id="IPR038718">
    <property type="entry name" value="SNF2-like_sf"/>
</dbReference>
<dbReference type="SUPFAM" id="SSF52540">
    <property type="entry name" value="P-loop containing nucleoside triphosphate hydrolases"/>
    <property type="match status" value="1"/>
</dbReference>
<dbReference type="SMART" id="SM00487">
    <property type="entry name" value="DEXDc"/>
    <property type="match status" value="1"/>
</dbReference>
<dbReference type="AlphaFoldDB" id="A0AAU7YW21"/>
<dbReference type="InterPro" id="IPR000330">
    <property type="entry name" value="SNF2_N"/>
</dbReference>